<evidence type="ECO:0000256" key="5">
    <source>
        <dbReference type="ARBA" id="ARBA00022989"/>
    </source>
</evidence>
<dbReference type="Proteomes" id="UP000294547">
    <property type="component" value="Unassembled WGS sequence"/>
</dbReference>
<keyword evidence="3" id="KW-1003">Cell membrane</keyword>
<dbReference type="SUPFAM" id="SSF103473">
    <property type="entry name" value="MFS general substrate transporter"/>
    <property type="match status" value="1"/>
</dbReference>
<keyword evidence="4 7" id="KW-0812">Transmembrane</keyword>
<comment type="caution">
    <text evidence="9">The sequence shown here is derived from an EMBL/GenBank/DDBJ whole genome shotgun (WGS) entry which is preliminary data.</text>
</comment>
<feature type="transmembrane region" description="Helical" evidence="7">
    <location>
        <begin position="375"/>
        <end position="392"/>
    </location>
</feature>
<dbReference type="InterPro" id="IPR011701">
    <property type="entry name" value="MFS"/>
</dbReference>
<dbReference type="InterPro" id="IPR050171">
    <property type="entry name" value="MFS_Transporters"/>
</dbReference>
<feature type="domain" description="Major facilitator superfamily (MFS) profile" evidence="8">
    <location>
        <begin position="21"/>
        <end position="397"/>
    </location>
</feature>
<evidence type="ECO:0000256" key="2">
    <source>
        <dbReference type="ARBA" id="ARBA00022448"/>
    </source>
</evidence>
<dbReference type="PRINTS" id="PR01035">
    <property type="entry name" value="TCRTETA"/>
</dbReference>
<dbReference type="EMBL" id="SNXY01000007">
    <property type="protein sequence ID" value="TDP85082.1"/>
    <property type="molecule type" value="Genomic_DNA"/>
</dbReference>
<feature type="transmembrane region" description="Helical" evidence="7">
    <location>
        <begin position="307"/>
        <end position="330"/>
    </location>
</feature>
<evidence type="ECO:0000313" key="9">
    <source>
        <dbReference type="EMBL" id="TDP85082.1"/>
    </source>
</evidence>
<proteinExistence type="predicted"/>
<evidence type="ECO:0000256" key="1">
    <source>
        <dbReference type="ARBA" id="ARBA00004651"/>
    </source>
</evidence>
<organism evidence="9 10">
    <name type="scientific">Oharaeibacter diazotrophicus</name>
    <dbReference type="NCBI Taxonomy" id="1920512"/>
    <lineage>
        <taxon>Bacteria</taxon>
        <taxon>Pseudomonadati</taxon>
        <taxon>Pseudomonadota</taxon>
        <taxon>Alphaproteobacteria</taxon>
        <taxon>Hyphomicrobiales</taxon>
        <taxon>Pleomorphomonadaceae</taxon>
        <taxon>Oharaeibacter</taxon>
    </lineage>
</organism>
<comment type="subcellular location">
    <subcellularLocation>
        <location evidence="1">Cell membrane</location>
        <topology evidence="1">Multi-pass membrane protein</topology>
    </subcellularLocation>
</comment>
<dbReference type="Pfam" id="PF07690">
    <property type="entry name" value="MFS_1"/>
    <property type="match status" value="1"/>
</dbReference>
<feature type="transmembrane region" description="Helical" evidence="7">
    <location>
        <begin position="109"/>
        <end position="134"/>
    </location>
</feature>
<protein>
    <submittedName>
        <fullName evidence="9">Putative MFS family arabinose efflux permease</fullName>
    </submittedName>
</protein>
<evidence type="ECO:0000313" key="10">
    <source>
        <dbReference type="Proteomes" id="UP000294547"/>
    </source>
</evidence>
<feature type="transmembrane region" description="Helical" evidence="7">
    <location>
        <begin position="50"/>
        <end position="70"/>
    </location>
</feature>
<dbReference type="InterPro" id="IPR001958">
    <property type="entry name" value="Tet-R_TetA/multi-R_MdtG-like"/>
</dbReference>
<evidence type="ECO:0000256" key="4">
    <source>
        <dbReference type="ARBA" id="ARBA00022692"/>
    </source>
</evidence>
<evidence type="ECO:0000256" key="3">
    <source>
        <dbReference type="ARBA" id="ARBA00022475"/>
    </source>
</evidence>
<feature type="transmembrane region" description="Helical" evidence="7">
    <location>
        <begin position="284"/>
        <end position="301"/>
    </location>
</feature>
<dbReference type="PANTHER" id="PTHR23517">
    <property type="entry name" value="RESISTANCE PROTEIN MDTM, PUTATIVE-RELATED-RELATED"/>
    <property type="match status" value="1"/>
</dbReference>
<feature type="transmembrane region" description="Helical" evidence="7">
    <location>
        <begin position="173"/>
        <end position="193"/>
    </location>
</feature>
<gene>
    <name evidence="9" type="ORF">EDD54_1927</name>
</gene>
<feature type="transmembrane region" description="Helical" evidence="7">
    <location>
        <begin position="146"/>
        <end position="167"/>
    </location>
</feature>
<feature type="transmembrane region" description="Helical" evidence="7">
    <location>
        <begin position="351"/>
        <end position="369"/>
    </location>
</feature>
<reference evidence="9 10" key="1">
    <citation type="submission" date="2019-03" db="EMBL/GenBank/DDBJ databases">
        <title>Genomic Encyclopedia of Type Strains, Phase IV (KMG-IV): sequencing the most valuable type-strain genomes for metagenomic binning, comparative biology and taxonomic classification.</title>
        <authorList>
            <person name="Goeker M."/>
        </authorList>
    </citation>
    <scope>NUCLEOTIDE SEQUENCE [LARGE SCALE GENOMIC DNA]</scope>
    <source>
        <strain evidence="9 10">DSM 102969</strain>
    </source>
</reference>
<feature type="transmembrane region" description="Helical" evidence="7">
    <location>
        <begin position="214"/>
        <end position="233"/>
    </location>
</feature>
<keyword evidence="2" id="KW-0813">Transport</keyword>
<feature type="transmembrane region" description="Helical" evidence="7">
    <location>
        <begin position="21"/>
        <end position="44"/>
    </location>
</feature>
<feature type="transmembrane region" description="Helical" evidence="7">
    <location>
        <begin position="82"/>
        <end position="103"/>
    </location>
</feature>
<dbReference type="GO" id="GO:0022857">
    <property type="term" value="F:transmembrane transporter activity"/>
    <property type="evidence" value="ECO:0007669"/>
    <property type="project" value="InterPro"/>
</dbReference>
<dbReference type="InterPro" id="IPR036259">
    <property type="entry name" value="MFS_trans_sf"/>
</dbReference>
<dbReference type="AlphaFoldDB" id="A0A4R6RFQ8"/>
<evidence type="ECO:0000256" key="6">
    <source>
        <dbReference type="ARBA" id="ARBA00023136"/>
    </source>
</evidence>
<keyword evidence="10" id="KW-1185">Reference proteome</keyword>
<feature type="transmembrane region" description="Helical" evidence="7">
    <location>
        <begin position="253"/>
        <end position="272"/>
    </location>
</feature>
<dbReference type="Gene3D" id="1.20.1250.20">
    <property type="entry name" value="MFS general substrate transporter like domains"/>
    <property type="match status" value="1"/>
</dbReference>
<evidence type="ECO:0000259" key="8">
    <source>
        <dbReference type="PROSITE" id="PS50850"/>
    </source>
</evidence>
<evidence type="ECO:0000256" key="7">
    <source>
        <dbReference type="SAM" id="Phobius"/>
    </source>
</evidence>
<dbReference type="GO" id="GO:0005886">
    <property type="term" value="C:plasma membrane"/>
    <property type="evidence" value="ECO:0007669"/>
    <property type="project" value="UniProtKB-SubCell"/>
</dbReference>
<dbReference type="PROSITE" id="PS50850">
    <property type="entry name" value="MFS"/>
    <property type="match status" value="1"/>
</dbReference>
<keyword evidence="5 7" id="KW-1133">Transmembrane helix</keyword>
<keyword evidence="6 7" id="KW-0472">Membrane</keyword>
<dbReference type="InterPro" id="IPR020846">
    <property type="entry name" value="MFS_dom"/>
</dbReference>
<accession>A0A4R6RFQ8</accession>
<dbReference type="PANTHER" id="PTHR23517:SF13">
    <property type="entry name" value="MAJOR FACILITATOR SUPERFAMILY MFS_1"/>
    <property type="match status" value="1"/>
</dbReference>
<sequence length="405" mass="39789">MISGKLDVWAHTMDRKSFLPVAVPVAAATFATMLGIGMLVPALPHLTADAGGAFAAGALVSSFGVARLLTNLPAGIMADRMGIAPTAIVGLMILAAGAAAGGVDLGLPMLVLSLFLQGVGSAIFSTTAMTALVLAAGPERRGAAMAWFQGALLLAMGIGPVLGGFLVDRFGATSPFVVEAVLAFLALGAAVVLPQGGAATRPGARPSGRSYLTASLVAGAAMGFAAFFARVGAGWNVVPAVATGDLALTSSHLGWIVGVATLANFLTQPIAARLIDGWGAERTTVAAAAIALAGLALMTVVETVPVLWAGTVLLMTATGAMIPAAGAVALKGAPREATGRVMGLFRTATDLAMTLGPIAIPAATAGLGLPIVDGFAVAAAVLAVCVLAGAAVRARAVALAEAAAG</sequence>
<name>A0A4R6RFQ8_9HYPH</name>